<sequence>MPPPTLSKDWTQEKHKDHASFYTLQGLDTGKAQKPCLLLHSPRTGHRKSTKIMPPCTLSKDWTQEKHKDHASSYTLQGLDTGKAQRPCLLVHSPRTGHRKSTKTMPPPTLSKDWTQEKHKDHASLYTLQGLDTGKAQRPCLLVHSPRTGHRKSTGPVSKCKGIMNVPQQQATLI</sequence>
<protein>
    <submittedName>
        <fullName evidence="2">Uncharacterized protein</fullName>
    </submittedName>
</protein>
<comment type="caution">
    <text evidence="2">The sequence shown here is derived from an EMBL/GenBank/DDBJ whole genome shotgun (WGS) entry which is preliminary data.</text>
</comment>
<reference evidence="2 3" key="1">
    <citation type="submission" date="2019-01" db="EMBL/GenBank/DDBJ databases">
        <title>Draft Genome and Complete Hox-Cluster Characterization of the Sterlet Sturgeon (Acipenser ruthenus).</title>
        <authorList>
            <person name="Wei Q."/>
        </authorList>
    </citation>
    <scope>NUCLEOTIDE SEQUENCE [LARGE SCALE GENOMIC DNA]</scope>
    <source>
        <strain evidence="2">WHYD16114868_AA</strain>
        <tissue evidence="2">Blood</tissue>
    </source>
</reference>
<organism evidence="2 3">
    <name type="scientific">Acipenser ruthenus</name>
    <name type="common">Sterlet sturgeon</name>
    <dbReference type="NCBI Taxonomy" id="7906"/>
    <lineage>
        <taxon>Eukaryota</taxon>
        <taxon>Metazoa</taxon>
        <taxon>Chordata</taxon>
        <taxon>Craniata</taxon>
        <taxon>Vertebrata</taxon>
        <taxon>Euteleostomi</taxon>
        <taxon>Actinopterygii</taxon>
        <taxon>Chondrostei</taxon>
        <taxon>Acipenseriformes</taxon>
        <taxon>Acipenseridae</taxon>
        <taxon>Acipenser</taxon>
    </lineage>
</organism>
<dbReference type="AlphaFoldDB" id="A0A444UMX2"/>
<name>A0A444UMX2_ACIRT</name>
<dbReference type="Proteomes" id="UP000289886">
    <property type="component" value="Unassembled WGS sequence"/>
</dbReference>
<keyword evidence="3" id="KW-1185">Reference proteome</keyword>
<evidence type="ECO:0000313" key="3">
    <source>
        <dbReference type="Proteomes" id="UP000289886"/>
    </source>
</evidence>
<proteinExistence type="predicted"/>
<gene>
    <name evidence="2" type="ORF">EOD39_11713</name>
</gene>
<accession>A0A444UMX2</accession>
<evidence type="ECO:0000313" key="2">
    <source>
        <dbReference type="EMBL" id="RXM36539.1"/>
    </source>
</evidence>
<dbReference type="EMBL" id="SCEB01214217">
    <property type="protein sequence ID" value="RXM36539.1"/>
    <property type="molecule type" value="Genomic_DNA"/>
</dbReference>
<evidence type="ECO:0000256" key="1">
    <source>
        <dbReference type="SAM" id="MobiDB-lite"/>
    </source>
</evidence>
<feature type="region of interest" description="Disordered" evidence="1">
    <location>
        <begin position="91"/>
        <end position="117"/>
    </location>
</feature>